<feature type="transmembrane region" description="Helical" evidence="7">
    <location>
        <begin position="182"/>
        <end position="200"/>
    </location>
</feature>
<feature type="transmembrane region" description="Helical" evidence="7">
    <location>
        <begin position="153"/>
        <end position="175"/>
    </location>
</feature>
<feature type="transmembrane region" description="Helical" evidence="7">
    <location>
        <begin position="521"/>
        <end position="540"/>
    </location>
</feature>
<dbReference type="AlphaFoldDB" id="A0A423WPB4"/>
<dbReference type="PANTHER" id="PTHR43791:SF27">
    <property type="entry name" value="TRANSPORTER, PUTATIVE (AFU_ORTHOLOGUE AFUA_2G15730)-RELATED"/>
    <property type="match status" value="1"/>
</dbReference>
<dbReference type="STRING" id="252740.A0A423WPB4"/>
<evidence type="ECO:0000256" key="2">
    <source>
        <dbReference type="ARBA" id="ARBA00022448"/>
    </source>
</evidence>
<keyword evidence="4 7" id="KW-1133">Transmembrane helix</keyword>
<feature type="transmembrane region" description="Helical" evidence="7">
    <location>
        <begin position="110"/>
        <end position="133"/>
    </location>
</feature>
<comment type="caution">
    <text evidence="8">The sequence shown here is derived from an EMBL/GenBank/DDBJ whole genome shotgun (WGS) entry which is preliminary data.</text>
</comment>
<dbReference type="GO" id="GO:0022857">
    <property type="term" value="F:transmembrane transporter activity"/>
    <property type="evidence" value="ECO:0007669"/>
    <property type="project" value="InterPro"/>
</dbReference>
<feature type="compositionally biased region" description="Low complexity" evidence="6">
    <location>
        <begin position="13"/>
        <end position="29"/>
    </location>
</feature>
<evidence type="ECO:0000256" key="7">
    <source>
        <dbReference type="SAM" id="Phobius"/>
    </source>
</evidence>
<feature type="transmembrane region" description="Helical" evidence="7">
    <location>
        <begin position="490"/>
        <end position="509"/>
    </location>
</feature>
<dbReference type="PANTHER" id="PTHR43791">
    <property type="entry name" value="PERMEASE-RELATED"/>
    <property type="match status" value="1"/>
</dbReference>
<feature type="transmembrane region" description="Helical" evidence="7">
    <location>
        <begin position="552"/>
        <end position="578"/>
    </location>
</feature>
<evidence type="ECO:0000256" key="5">
    <source>
        <dbReference type="ARBA" id="ARBA00023136"/>
    </source>
</evidence>
<feature type="transmembrane region" description="Helical" evidence="7">
    <location>
        <begin position="362"/>
        <end position="384"/>
    </location>
</feature>
<feature type="transmembrane region" description="Helical" evidence="7">
    <location>
        <begin position="242"/>
        <end position="262"/>
    </location>
</feature>
<evidence type="ECO:0000313" key="8">
    <source>
        <dbReference type="EMBL" id="ROW05134.1"/>
    </source>
</evidence>
<comment type="subcellular location">
    <subcellularLocation>
        <location evidence="1">Membrane</location>
        <topology evidence="1">Multi-pass membrane protein</topology>
    </subcellularLocation>
</comment>
<organism evidence="8 9">
    <name type="scientific">Cytospora chrysosperma</name>
    <name type="common">Cytospora canker fungus</name>
    <name type="synonym">Sphaeria chrysosperma</name>
    <dbReference type="NCBI Taxonomy" id="252740"/>
    <lineage>
        <taxon>Eukaryota</taxon>
        <taxon>Fungi</taxon>
        <taxon>Dikarya</taxon>
        <taxon>Ascomycota</taxon>
        <taxon>Pezizomycotina</taxon>
        <taxon>Sordariomycetes</taxon>
        <taxon>Sordariomycetidae</taxon>
        <taxon>Diaporthales</taxon>
        <taxon>Cytosporaceae</taxon>
        <taxon>Cytospora</taxon>
    </lineage>
</organism>
<proteinExistence type="predicted"/>
<feature type="transmembrane region" description="Helical" evidence="7">
    <location>
        <begin position="206"/>
        <end position="230"/>
    </location>
</feature>
<evidence type="ECO:0000256" key="6">
    <source>
        <dbReference type="SAM" id="MobiDB-lite"/>
    </source>
</evidence>
<dbReference type="EMBL" id="LJZO01000001">
    <property type="protein sequence ID" value="ROW05134.1"/>
    <property type="molecule type" value="Genomic_DNA"/>
</dbReference>
<feature type="region of interest" description="Disordered" evidence="6">
    <location>
        <begin position="591"/>
        <end position="610"/>
    </location>
</feature>
<feature type="region of interest" description="Disordered" evidence="6">
    <location>
        <begin position="1"/>
        <end position="87"/>
    </location>
</feature>
<keyword evidence="9" id="KW-1185">Reference proteome</keyword>
<dbReference type="InterPro" id="IPR011701">
    <property type="entry name" value="MFS"/>
</dbReference>
<evidence type="ECO:0000256" key="4">
    <source>
        <dbReference type="ARBA" id="ARBA00022989"/>
    </source>
</evidence>
<dbReference type="FunFam" id="1.20.1250.20:FF:000018">
    <property type="entry name" value="MFS transporter permease"/>
    <property type="match status" value="1"/>
</dbReference>
<keyword evidence="2" id="KW-0813">Transport</keyword>
<protein>
    <recommendedName>
        <fullName evidence="10">Major facilitator superfamily (MFS) profile domain-containing protein</fullName>
    </recommendedName>
</protein>
<sequence length="610" mass="64526">MGEFGQQMLPATSEYGSSSPGLGSLTPESSDADNFTGGRDNVVADPLLGGGNDYDDDDEEEEVYELSGGTPLGDRGGGGGGRRGAERSRDDFVYTAEEEQAVVRKLDRRLVLFVALLYMLSFLDRSNIGNAYVAGMDEDLLERTHTKDGGSGYYEWALTSFYVAYIAFEWMSLLWTRIPAHIYVSAIVLSWGVVASLQAVSTSYPVLIALRFLLGIGEAGFTGIPVYLSFFFKREELALRTAVFISAAPLATAFGSSLAWLILKLGENSPIAPWRLLFLLEGFPGVVAATVAFRVIPDSPAKASYLSRRERKIARARLSLDSGEKSHGPDDDSSGAGRRQVPWAAAAGAARREVLAVLADPVPWATALIFCLTNTAYASMPVFLPSVLAQMGHGPLAAQALAAPPHLVAFAAVLAAARWSDRSRSRAYPLAACALASSAGYAFLALSRGLNDALEGREGDGSSSSSSSGTEGGAGGGGSWRALLGAARYLAVYPATAGFFCVVVLNIAWNVNNARGAGGRAHGGAGFALMQVLGQCGPLVGTRLYPKGDGPWFTRGMTVCSVAMLAVAALALVLRVYLARANRRLVRGDMRGEGQGEEEEEGLVGQTPFN</sequence>
<evidence type="ECO:0000256" key="1">
    <source>
        <dbReference type="ARBA" id="ARBA00004141"/>
    </source>
</evidence>
<gene>
    <name evidence="8" type="ORF">VSDG_00001</name>
</gene>
<feature type="compositionally biased region" description="Gly residues" evidence="6">
    <location>
        <begin position="70"/>
        <end position="82"/>
    </location>
</feature>
<accession>A0A423WPB4</accession>
<name>A0A423WPB4_CYTCH</name>
<reference evidence="8 9" key="1">
    <citation type="submission" date="2015-09" db="EMBL/GenBank/DDBJ databases">
        <title>Host preference determinants of Valsa canker pathogens revealed by comparative genomics.</title>
        <authorList>
            <person name="Yin Z."/>
            <person name="Huang L."/>
        </authorList>
    </citation>
    <scope>NUCLEOTIDE SEQUENCE [LARGE SCALE GENOMIC DNA]</scope>
    <source>
        <strain evidence="8 9">YSFL</strain>
    </source>
</reference>
<feature type="transmembrane region" description="Helical" evidence="7">
    <location>
        <begin position="427"/>
        <end position="446"/>
    </location>
</feature>
<dbReference type="Proteomes" id="UP000284375">
    <property type="component" value="Unassembled WGS sequence"/>
</dbReference>
<evidence type="ECO:0000256" key="3">
    <source>
        <dbReference type="ARBA" id="ARBA00022692"/>
    </source>
</evidence>
<feature type="transmembrane region" description="Helical" evidence="7">
    <location>
        <begin position="274"/>
        <end position="296"/>
    </location>
</feature>
<keyword evidence="3 7" id="KW-0812">Transmembrane</keyword>
<keyword evidence="5 7" id="KW-0472">Membrane</keyword>
<feature type="transmembrane region" description="Helical" evidence="7">
    <location>
        <begin position="396"/>
        <end position="415"/>
    </location>
</feature>
<dbReference type="Pfam" id="PF07690">
    <property type="entry name" value="MFS_1"/>
    <property type="match status" value="1"/>
</dbReference>
<feature type="compositionally biased region" description="Acidic residues" evidence="6">
    <location>
        <begin position="53"/>
        <end position="64"/>
    </location>
</feature>
<dbReference type="GO" id="GO:0016020">
    <property type="term" value="C:membrane"/>
    <property type="evidence" value="ECO:0007669"/>
    <property type="project" value="UniProtKB-SubCell"/>
</dbReference>
<dbReference type="Gene3D" id="1.20.1250.20">
    <property type="entry name" value="MFS general substrate transporter like domains"/>
    <property type="match status" value="1"/>
</dbReference>
<evidence type="ECO:0000313" key="9">
    <source>
        <dbReference type="Proteomes" id="UP000284375"/>
    </source>
</evidence>
<dbReference type="SUPFAM" id="SSF103473">
    <property type="entry name" value="MFS general substrate transporter"/>
    <property type="match status" value="1"/>
</dbReference>
<evidence type="ECO:0008006" key="10">
    <source>
        <dbReference type="Google" id="ProtNLM"/>
    </source>
</evidence>
<dbReference type="InterPro" id="IPR036259">
    <property type="entry name" value="MFS_trans_sf"/>
</dbReference>
<dbReference type="OrthoDB" id="2985014at2759"/>